<sequence>MSNLSPELSCLRWWQTLFLPAEQLKEHGLQTAPTLYKAQLKRCDSLSAIMLTEGFRALWLSLPTEIIEKATEQDFACWATLAGVLVYVKRDSKQKLAQVAGNKADGDKSVVSELRFAQLQDAKNAEELLRRMRRVLQQVDHEASVIALIKDVQQWFVEHYNFRPERADKRIAVQWAMDYYRAASAKK</sequence>
<gene>
    <name evidence="1" type="primary">casB</name>
    <name evidence="1" type="ORF">QM089_11925</name>
</gene>
<dbReference type="NCBIfam" id="TIGR02548">
    <property type="entry name" value="casB_cse2"/>
    <property type="match status" value="1"/>
</dbReference>
<protein>
    <submittedName>
        <fullName evidence="1">Type I-E CRISPR-associated protein Cse2/CasB</fullName>
    </submittedName>
</protein>
<dbReference type="RefSeq" id="WP_317519891.1">
    <property type="nucleotide sequence ID" value="NZ_JASGOQ010000001.1"/>
</dbReference>
<dbReference type="Gene3D" id="1.10.520.40">
    <property type="entry name" value="CRISPR-associated protein Cse2"/>
    <property type="match status" value="1"/>
</dbReference>
<accession>A0AAE4TNB1</accession>
<reference evidence="1" key="1">
    <citation type="submission" date="2023-05" db="EMBL/GenBank/DDBJ databases">
        <title>Colonisation of extended spectrum b-lactamase- and carbapenemase-producing bacteria on hospital surfaces from low- and middle-income countries.</title>
        <authorList>
            <person name="Nieto-Rosado M."/>
            <person name="Sands K."/>
            <person name="Iregbu K."/>
            <person name="Zahra R."/>
            <person name="Mazarati J.B."/>
            <person name="Mehtar S."/>
            <person name="Barnards-Group B."/>
            <person name="Walsh T.R."/>
        </authorList>
    </citation>
    <scope>NUCLEOTIDE SEQUENCE</scope>
    <source>
        <strain evidence="1">PP-E493</strain>
    </source>
</reference>
<evidence type="ECO:0000313" key="1">
    <source>
        <dbReference type="EMBL" id="MDV5390940.1"/>
    </source>
</evidence>
<proteinExistence type="predicted"/>
<organism evidence="1 2">
    <name type="scientific">Shewanella xiamenensis</name>
    <dbReference type="NCBI Taxonomy" id="332186"/>
    <lineage>
        <taxon>Bacteria</taxon>
        <taxon>Pseudomonadati</taxon>
        <taxon>Pseudomonadota</taxon>
        <taxon>Gammaproteobacteria</taxon>
        <taxon>Alteromonadales</taxon>
        <taxon>Shewanellaceae</taxon>
        <taxon>Shewanella</taxon>
    </lineage>
</organism>
<dbReference type="Proteomes" id="UP001187859">
    <property type="component" value="Unassembled WGS sequence"/>
</dbReference>
<dbReference type="AlphaFoldDB" id="A0AAE4TNB1"/>
<dbReference type="EMBL" id="JASGOQ010000001">
    <property type="protein sequence ID" value="MDV5390940.1"/>
    <property type="molecule type" value="Genomic_DNA"/>
</dbReference>
<evidence type="ECO:0000313" key="2">
    <source>
        <dbReference type="Proteomes" id="UP001187859"/>
    </source>
</evidence>
<dbReference type="InterPro" id="IPR038287">
    <property type="entry name" value="Cse2_sf"/>
</dbReference>
<name>A0AAE4TNB1_9GAMM</name>
<dbReference type="CDD" id="cd09731">
    <property type="entry name" value="Cse2_I-E"/>
    <property type="match status" value="1"/>
</dbReference>
<comment type="caution">
    <text evidence="1">The sequence shown here is derived from an EMBL/GenBank/DDBJ whole genome shotgun (WGS) entry which is preliminary data.</text>
</comment>
<dbReference type="InterPro" id="IPR013382">
    <property type="entry name" value="CRISPR-assoc_prot_Cse2"/>
</dbReference>
<dbReference type="Pfam" id="PF09485">
    <property type="entry name" value="CRISPR_Cse2"/>
    <property type="match status" value="1"/>
</dbReference>